<proteinExistence type="predicted"/>
<dbReference type="AlphaFoldDB" id="A0A4Y2QQ23"/>
<name>A0A4Y2QQ23_ARAVE</name>
<organism evidence="1 2">
    <name type="scientific">Araneus ventricosus</name>
    <name type="common">Orbweaver spider</name>
    <name type="synonym">Epeira ventricosa</name>
    <dbReference type="NCBI Taxonomy" id="182803"/>
    <lineage>
        <taxon>Eukaryota</taxon>
        <taxon>Metazoa</taxon>
        <taxon>Ecdysozoa</taxon>
        <taxon>Arthropoda</taxon>
        <taxon>Chelicerata</taxon>
        <taxon>Arachnida</taxon>
        <taxon>Araneae</taxon>
        <taxon>Araneomorphae</taxon>
        <taxon>Entelegynae</taxon>
        <taxon>Araneoidea</taxon>
        <taxon>Araneidae</taxon>
        <taxon>Araneus</taxon>
    </lineage>
</organism>
<reference evidence="1 2" key="1">
    <citation type="journal article" date="2019" name="Sci. Rep.">
        <title>Orb-weaving spider Araneus ventricosus genome elucidates the spidroin gene catalogue.</title>
        <authorList>
            <person name="Kono N."/>
            <person name="Nakamura H."/>
            <person name="Ohtoshi R."/>
            <person name="Moran D.A.P."/>
            <person name="Shinohara A."/>
            <person name="Yoshida Y."/>
            <person name="Fujiwara M."/>
            <person name="Mori M."/>
            <person name="Tomita M."/>
            <person name="Arakawa K."/>
        </authorList>
    </citation>
    <scope>NUCLEOTIDE SEQUENCE [LARGE SCALE GENOMIC DNA]</scope>
</reference>
<comment type="caution">
    <text evidence="1">The sequence shown here is derived from an EMBL/GenBank/DDBJ whole genome shotgun (WGS) entry which is preliminary data.</text>
</comment>
<gene>
    <name evidence="1" type="ORF">AVEN_126636_1</name>
</gene>
<evidence type="ECO:0000313" key="2">
    <source>
        <dbReference type="Proteomes" id="UP000499080"/>
    </source>
</evidence>
<sequence length="28" mass="3305">LHSGYMNDNLLQSLRHLKSHSSRVQRVK</sequence>
<evidence type="ECO:0000313" key="1">
    <source>
        <dbReference type="EMBL" id="GBN65368.1"/>
    </source>
</evidence>
<accession>A0A4Y2QQ23</accession>
<dbReference type="EMBL" id="BGPR01014474">
    <property type="protein sequence ID" value="GBN65368.1"/>
    <property type="molecule type" value="Genomic_DNA"/>
</dbReference>
<keyword evidence="2" id="KW-1185">Reference proteome</keyword>
<protein>
    <submittedName>
        <fullName evidence="1">Uncharacterized protein</fullName>
    </submittedName>
</protein>
<feature type="non-terminal residue" evidence="1">
    <location>
        <position position="1"/>
    </location>
</feature>
<dbReference type="Proteomes" id="UP000499080">
    <property type="component" value="Unassembled WGS sequence"/>
</dbReference>